<sequence length="66" mass="7276">MRYADHAYGITQAWVGFLIVLTIAQFSLKPLGLGLSDGAFVAVFTTTTAAVFGFWLLVGKYLFRSR</sequence>
<keyword evidence="1" id="KW-0812">Transmembrane</keyword>
<evidence type="ECO:0000256" key="1">
    <source>
        <dbReference type="SAM" id="Phobius"/>
    </source>
</evidence>
<dbReference type="EMBL" id="LT840185">
    <property type="protein sequence ID" value="SMF68100.1"/>
    <property type="molecule type" value="Genomic_DNA"/>
</dbReference>
<evidence type="ECO:0000313" key="3">
    <source>
        <dbReference type="Proteomes" id="UP000192934"/>
    </source>
</evidence>
<organism evidence="2 3">
    <name type="scientific">Allosphingosinicella indica</name>
    <dbReference type="NCBI Taxonomy" id="941907"/>
    <lineage>
        <taxon>Bacteria</taxon>
        <taxon>Pseudomonadati</taxon>
        <taxon>Pseudomonadota</taxon>
        <taxon>Alphaproteobacteria</taxon>
        <taxon>Sphingomonadales</taxon>
        <taxon>Sphingomonadaceae</taxon>
        <taxon>Allosphingosinicella</taxon>
    </lineage>
</organism>
<keyword evidence="3" id="KW-1185">Reference proteome</keyword>
<protein>
    <submittedName>
        <fullName evidence="2">Uncharacterized protein</fullName>
    </submittedName>
</protein>
<dbReference type="AlphaFoldDB" id="A0A1X7GDY1"/>
<name>A0A1X7GDY1_9SPHN</name>
<feature type="transmembrane region" description="Helical" evidence="1">
    <location>
        <begin position="40"/>
        <end position="63"/>
    </location>
</feature>
<accession>A0A1X7GDY1</accession>
<proteinExistence type="predicted"/>
<keyword evidence="1" id="KW-1133">Transmembrane helix</keyword>
<reference evidence="3" key="1">
    <citation type="submission" date="2017-04" db="EMBL/GenBank/DDBJ databases">
        <authorList>
            <person name="Varghese N."/>
            <person name="Submissions S."/>
        </authorList>
    </citation>
    <scope>NUCLEOTIDE SEQUENCE [LARGE SCALE GENOMIC DNA]</scope>
    <source>
        <strain evidence="3">Dd16</strain>
    </source>
</reference>
<gene>
    <name evidence="2" type="ORF">SAMN06295910_1586</name>
</gene>
<feature type="transmembrane region" description="Helical" evidence="1">
    <location>
        <begin position="7"/>
        <end position="28"/>
    </location>
</feature>
<keyword evidence="1" id="KW-0472">Membrane</keyword>
<dbReference type="RefSeq" id="WP_085218284.1">
    <property type="nucleotide sequence ID" value="NZ_LT840185.1"/>
</dbReference>
<evidence type="ECO:0000313" key="2">
    <source>
        <dbReference type="EMBL" id="SMF68100.1"/>
    </source>
</evidence>
<dbReference type="Proteomes" id="UP000192934">
    <property type="component" value="Chromosome I"/>
</dbReference>
<dbReference type="OrthoDB" id="9918522at2"/>